<sequence>MEPASGKLIDMSPVPKDYPIANYSYPRNRHTRTSCRASCRSSSQCSSSTNQSPGRGSLGSDASAPGLIEDRADSEVSCDDDDQYLTHMAQVWDTFWRPPPSSKRAESIAVPSRQLPALIPVPHRTQQSLEHRRQHAPAWPLPCGSSPSPQQQPRKATVSYSAFPKLDGPHPISKLPAVANRMPSASQQSRPRSSHKSDNTPPRPPRPAETMITPYMQPSSLATTSFIRPDYTIPENDDPSSVASTTRCRPAAPGDDSIRESWDKASYSRPSTSSIYSVVSQSAAHLPSSPIPEMRPSLSRAPRHPRSINTLPPCYYEQEPKSVFEDDSDDEEENCHGRSFFALCKRSCVGEPSRWRNRARTATPTSAHDEAYSPPSSPQKRHGRDIFCRFLGRRSR</sequence>
<protein>
    <submittedName>
        <fullName evidence="2">Uncharacterized protein</fullName>
    </submittedName>
</protein>
<feature type="region of interest" description="Disordered" evidence="1">
    <location>
        <begin position="117"/>
        <end position="314"/>
    </location>
</feature>
<gene>
    <name evidence="2" type="ORF">E4U13_005486</name>
</gene>
<organism evidence="2 3">
    <name type="scientific">Claviceps humidiphila</name>
    <dbReference type="NCBI Taxonomy" id="1294629"/>
    <lineage>
        <taxon>Eukaryota</taxon>
        <taxon>Fungi</taxon>
        <taxon>Dikarya</taxon>
        <taxon>Ascomycota</taxon>
        <taxon>Pezizomycotina</taxon>
        <taxon>Sordariomycetes</taxon>
        <taxon>Hypocreomycetidae</taxon>
        <taxon>Hypocreales</taxon>
        <taxon>Clavicipitaceae</taxon>
        <taxon>Claviceps</taxon>
    </lineage>
</organism>
<accession>A0A9P7PW82</accession>
<dbReference type="Proteomes" id="UP000732380">
    <property type="component" value="Unassembled WGS sequence"/>
</dbReference>
<keyword evidence="3" id="KW-1185">Reference proteome</keyword>
<evidence type="ECO:0000313" key="3">
    <source>
        <dbReference type="Proteomes" id="UP000732380"/>
    </source>
</evidence>
<comment type="caution">
    <text evidence="2">The sequence shown here is derived from an EMBL/GenBank/DDBJ whole genome shotgun (WGS) entry which is preliminary data.</text>
</comment>
<evidence type="ECO:0000256" key="1">
    <source>
        <dbReference type="SAM" id="MobiDB-lite"/>
    </source>
</evidence>
<feature type="compositionally biased region" description="Low complexity" evidence="1">
    <location>
        <begin position="267"/>
        <end position="282"/>
    </location>
</feature>
<feature type="compositionally biased region" description="Polar residues" evidence="1">
    <location>
        <begin position="216"/>
        <end position="226"/>
    </location>
</feature>
<feature type="region of interest" description="Disordered" evidence="1">
    <location>
        <begin position="1"/>
        <end position="81"/>
    </location>
</feature>
<dbReference type="EMBL" id="SRQM01000447">
    <property type="protein sequence ID" value="KAG6110173.1"/>
    <property type="molecule type" value="Genomic_DNA"/>
</dbReference>
<dbReference type="AlphaFoldDB" id="A0A9P7PW82"/>
<proteinExistence type="predicted"/>
<feature type="region of interest" description="Disordered" evidence="1">
    <location>
        <begin position="352"/>
        <end position="385"/>
    </location>
</feature>
<evidence type="ECO:0000313" key="2">
    <source>
        <dbReference type="EMBL" id="KAG6110173.1"/>
    </source>
</evidence>
<reference evidence="2 3" key="1">
    <citation type="journal article" date="2020" name="bioRxiv">
        <title>Whole genome comparisons of ergot fungi reveals the divergence and evolution of species within the genus Claviceps are the result of varying mechanisms driving genome evolution and host range expansion.</title>
        <authorList>
            <person name="Wyka S.A."/>
            <person name="Mondo S.J."/>
            <person name="Liu M."/>
            <person name="Dettman J."/>
            <person name="Nalam V."/>
            <person name="Broders K.D."/>
        </authorList>
    </citation>
    <scope>NUCLEOTIDE SEQUENCE [LARGE SCALE GENOMIC DNA]</scope>
    <source>
        <strain evidence="2 3">LM576</strain>
    </source>
</reference>
<feature type="compositionally biased region" description="Low complexity" evidence="1">
    <location>
        <begin position="34"/>
        <end position="52"/>
    </location>
</feature>
<name>A0A9P7PW82_9HYPO</name>